<accession>A0A0C3NWQ6</accession>
<proteinExistence type="predicted"/>
<evidence type="ECO:0000313" key="2">
    <source>
        <dbReference type="Proteomes" id="UP000054217"/>
    </source>
</evidence>
<evidence type="ECO:0000313" key="1">
    <source>
        <dbReference type="EMBL" id="KIN99790.1"/>
    </source>
</evidence>
<organism evidence="1 2">
    <name type="scientific">Pisolithus tinctorius Marx 270</name>
    <dbReference type="NCBI Taxonomy" id="870435"/>
    <lineage>
        <taxon>Eukaryota</taxon>
        <taxon>Fungi</taxon>
        <taxon>Dikarya</taxon>
        <taxon>Basidiomycota</taxon>
        <taxon>Agaricomycotina</taxon>
        <taxon>Agaricomycetes</taxon>
        <taxon>Agaricomycetidae</taxon>
        <taxon>Boletales</taxon>
        <taxon>Sclerodermatineae</taxon>
        <taxon>Pisolithaceae</taxon>
        <taxon>Pisolithus</taxon>
    </lineage>
</organism>
<reference evidence="2" key="2">
    <citation type="submission" date="2015-01" db="EMBL/GenBank/DDBJ databases">
        <title>Evolutionary Origins and Diversification of the Mycorrhizal Mutualists.</title>
        <authorList>
            <consortium name="DOE Joint Genome Institute"/>
            <consortium name="Mycorrhizal Genomics Consortium"/>
            <person name="Kohler A."/>
            <person name="Kuo A."/>
            <person name="Nagy L.G."/>
            <person name="Floudas D."/>
            <person name="Copeland A."/>
            <person name="Barry K.W."/>
            <person name="Cichocki N."/>
            <person name="Veneault-Fourrey C."/>
            <person name="LaButti K."/>
            <person name="Lindquist E.A."/>
            <person name="Lipzen A."/>
            <person name="Lundell T."/>
            <person name="Morin E."/>
            <person name="Murat C."/>
            <person name="Riley R."/>
            <person name="Ohm R."/>
            <person name="Sun H."/>
            <person name="Tunlid A."/>
            <person name="Henrissat B."/>
            <person name="Grigoriev I.V."/>
            <person name="Hibbett D.S."/>
            <person name="Martin F."/>
        </authorList>
    </citation>
    <scope>NUCLEOTIDE SEQUENCE [LARGE SCALE GENOMIC DNA]</scope>
    <source>
        <strain evidence="2">Marx 270</strain>
    </source>
</reference>
<sequence>MQVRVCCIFLCARPPTSYFLCLTPRMKQMKGTACPFTPPSTLSNGITSVIDPEPSWVARWQRVGESCLPFGLLPGAVDGFVFSSSASEAGCVLSEPKVVSRRM</sequence>
<dbReference type="HOGENOM" id="CLU_2264826_0_0_1"/>
<protein>
    <submittedName>
        <fullName evidence="1">Uncharacterized protein</fullName>
    </submittedName>
</protein>
<dbReference type="InParanoid" id="A0A0C3NWQ6"/>
<gene>
    <name evidence="1" type="ORF">M404DRAFT_778550</name>
</gene>
<dbReference type="AlphaFoldDB" id="A0A0C3NWQ6"/>
<dbReference type="EMBL" id="KN832001">
    <property type="protein sequence ID" value="KIN99790.1"/>
    <property type="molecule type" value="Genomic_DNA"/>
</dbReference>
<name>A0A0C3NWQ6_PISTI</name>
<dbReference type="OrthoDB" id="248751at2759"/>
<reference evidence="1 2" key="1">
    <citation type="submission" date="2014-04" db="EMBL/GenBank/DDBJ databases">
        <authorList>
            <consortium name="DOE Joint Genome Institute"/>
            <person name="Kuo A."/>
            <person name="Kohler A."/>
            <person name="Costa M.D."/>
            <person name="Nagy L.G."/>
            <person name="Floudas D."/>
            <person name="Copeland A."/>
            <person name="Barry K.W."/>
            <person name="Cichocki N."/>
            <person name="Veneault-Fourrey C."/>
            <person name="LaButti K."/>
            <person name="Lindquist E.A."/>
            <person name="Lipzen A."/>
            <person name="Lundell T."/>
            <person name="Morin E."/>
            <person name="Murat C."/>
            <person name="Sun H."/>
            <person name="Tunlid A."/>
            <person name="Henrissat B."/>
            <person name="Grigoriev I.V."/>
            <person name="Hibbett D.S."/>
            <person name="Martin F."/>
            <person name="Nordberg H.P."/>
            <person name="Cantor M.N."/>
            <person name="Hua S.X."/>
        </authorList>
    </citation>
    <scope>NUCLEOTIDE SEQUENCE [LARGE SCALE GENOMIC DNA]</scope>
    <source>
        <strain evidence="1 2">Marx 270</strain>
    </source>
</reference>
<dbReference type="Proteomes" id="UP000054217">
    <property type="component" value="Unassembled WGS sequence"/>
</dbReference>
<keyword evidence="2" id="KW-1185">Reference proteome</keyword>